<accession>A0A8S5TIT8</accession>
<dbReference type="EMBL" id="BK032830">
    <property type="protein sequence ID" value="DAF62955.1"/>
    <property type="molecule type" value="Genomic_DNA"/>
</dbReference>
<sequence length="40" mass="4690">MQRNAPPWYCVSHVRGDFCLLKYFALLWDINMGVGKTMVQ</sequence>
<name>A0A8S5TIT8_9CAUD</name>
<organism evidence="1">
    <name type="scientific">Caudovirales sp. ctu3532</name>
    <dbReference type="NCBI Taxonomy" id="2827639"/>
    <lineage>
        <taxon>Viruses</taxon>
        <taxon>Duplodnaviria</taxon>
        <taxon>Heunggongvirae</taxon>
        <taxon>Uroviricota</taxon>
        <taxon>Caudoviricetes</taxon>
    </lineage>
</organism>
<evidence type="ECO:0000313" key="1">
    <source>
        <dbReference type="EMBL" id="DAF62955.1"/>
    </source>
</evidence>
<reference evidence="1" key="1">
    <citation type="journal article" date="2021" name="Proc. Natl. Acad. Sci. U.S.A.">
        <title>A Catalog of Tens of Thousands of Viruses from Human Metagenomes Reveals Hidden Associations with Chronic Diseases.</title>
        <authorList>
            <person name="Tisza M.J."/>
            <person name="Buck C.B."/>
        </authorList>
    </citation>
    <scope>NUCLEOTIDE SEQUENCE</scope>
    <source>
        <strain evidence="1">Ctu3532</strain>
    </source>
</reference>
<proteinExistence type="predicted"/>
<protein>
    <submittedName>
        <fullName evidence="1">Uncharacterized protein</fullName>
    </submittedName>
</protein>